<evidence type="ECO:0000256" key="2">
    <source>
        <dbReference type="ARBA" id="ARBA00022553"/>
    </source>
</evidence>
<dbReference type="SUPFAM" id="SSF52172">
    <property type="entry name" value="CheY-like"/>
    <property type="match status" value="1"/>
</dbReference>
<dbReference type="Gene3D" id="1.10.10.10">
    <property type="entry name" value="Winged helix-like DNA-binding domain superfamily/Winged helix DNA-binding domain"/>
    <property type="match status" value="1"/>
</dbReference>
<dbReference type="SMART" id="SM00862">
    <property type="entry name" value="Trans_reg_C"/>
    <property type="match status" value="1"/>
</dbReference>
<dbReference type="AlphaFoldDB" id="A0A1I6I9Y0"/>
<evidence type="ECO:0000256" key="4">
    <source>
        <dbReference type="ARBA" id="ARBA00023015"/>
    </source>
</evidence>
<dbReference type="Gene3D" id="3.40.50.2300">
    <property type="match status" value="1"/>
</dbReference>
<feature type="domain" description="Response regulatory" evidence="10">
    <location>
        <begin position="3"/>
        <end position="113"/>
    </location>
</feature>
<dbReference type="Proteomes" id="UP000199659">
    <property type="component" value="Unassembled WGS sequence"/>
</dbReference>
<dbReference type="EMBL" id="FOYZ01000002">
    <property type="protein sequence ID" value="SFR63575.1"/>
    <property type="molecule type" value="Genomic_DNA"/>
</dbReference>
<dbReference type="InterPro" id="IPR001867">
    <property type="entry name" value="OmpR/PhoB-type_DNA-bd"/>
</dbReference>
<evidence type="ECO:0000256" key="6">
    <source>
        <dbReference type="ARBA" id="ARBA00023163"/>
    </source>
</evidence>
<evidence type="ECO:0000256" key="5">
    <source>
        <dbReference type="ARBA" id="ARBA00023125"/>
    </source>
</evidence>
<feature type="domain" description="OmpR/PhoB-type" evidence="11">
    <location>
        <begin position="120"/>
        <end position="215"/>
    </location>
</feature>
<proteinExistence type="predicted"/>
<gene>
    <name evidence="12" type="ORF">SAMN05661086_00601</name>
</gene>
<dbReference type="Pfam" id="PF00072">
    <property type="entry name" value="Response_reg"/>
    <property type="match status" value="1"/>
</dbReference>
<dbReference type="PROSITE" id="PS50110">
    <property type="entry name" value="RESPONSE_REGULATORY"/>
    <property type="match status" value="1"/>
</dbReference>
<evidence type="ECO:0000256" key="3">
    <source>
        <dbReference type="ARBA" id="ARBA00023012"/>
    </source>
</evidence>
<dbReference type="Gene3D" id="6.10.250.690">
    <property type="match status" value="1"/>
</dbReference>
<reference evidence="12 13" key="1">
    <citation type="submission" date="2016-10" db="EMBL/GenBank/DDBJ databases">
        <authorList>
            <person name="de Groot N.N."/>
        </authorList>
    </citation>
    <scope>NUCLEOTIDE SEQUENCE [LARGE SCALE GENOMIC DNA]</scope>
    <source>
        <strain evidence="12 13">743A</strain>
    </source>
</reference>
<organism evidence="12 13">
    <name type="scientific">Anaeromicropila populeti</name>
    <dbReference type="NCBI Taxonomy" id="37658"/>
    <lineage>
        <taxon>Bacteria</taxon>
        <taxon>Bacillati</taxon>
        <taxon>Bacillota</taxon>
        <taxon>Clostridia</taxon>
        <taxon>Lachnospirales</taxon>
        <taxon>Lachnospiraceae</taxon>
        <taxon>Anaeromicropila</taxon>
    </lineage>
</organism>
<dbReference type="PANTHER" id="PTHR48111:SF40">
    <property type="entry name" value="PHOSPHATE REGULON TRANSCRIPTIONAL REGULATORY PROTEIN PHOB"/>
    <property type="match status" value="1"/>
</dbReference>
<dbReference type="SMART" id="SM00448">
    <property type="entry name" value="REC"/>
    <property type="match status" value="1"/>
</dbReference>
<dbReference type="InterPro" id="IPR036388">
    <property type="entry name" value="WH-like_DNA-bd_sf"/>
</dbReference>
<name>A0A1I6I9Y0_9FIRM</name>
<evidence type="ECO:0000256" key="9">
    <source>
        <dbReference type="PROSITE-ProRule" id="PRU01091"/>
    </source>
</evidence>
<keyword evidence="13" id="KW-1185">Reference proteome</keyword>
<dbReference type="RefSeq" id="WP_092559218.1">
    <property type="nucleotide sequence ID" value="NZ_FOYZ01000002.1"/>
</dbReference>
<keyword evidence="2 8" id="KW-0597">Phosphoprotein</keyword>
<sequence>MANILIVEDEVPINELVKCNLQLVGHRCHQAFDGNEALDMIKNYKYDLIILDIMLPAVSGFELMKHIENTAVVFLTAKENIEDKIHGFSLGAEDYIVKPFEMLELIARVNVVLRRQQGCTKSFQLDKVQVIFDSHKVYYENELVELTPQEYELLEVLIQNRNIALSREKLLELAWDYSYLGDTRTVDVHVQKLRKKLGWEERIRTVYKLGYRLEV</sequence>
<dbReference type="GO" id="GO:0000156">
    <property type="term" value="F:phosphorelay response regulator activity"/>
    <property type="evidence" value="ECO:0007669"/>
    <property type="project" value="TreeGrafter"/>
</dbReference>
<feature type="DNA-binding region" description="OmpR/PhoB-type" evidence="9">
    <location>
        <begin position="120"/>
        <end position="215"/>
    </location>
</feature>
<dbReference type="InterPro" id="IPR011006">
    <property type="entry name" value="CheY-like_superfamily"/>
</dbReference>
<dbReference type="Pfam" id="PF00486">
    <property type="entry name" value="Trans_reg_C"/>
    <property type="match status" value="1"/>
</dbReference>
<protein>
    <recommendedName>
        <fullName evidence="1">Stage 0 sporulation protein A homolog</fullName>
    </recommendedName>
</protein>
<dbReference type="InterPro" id="IPR039420">
    <property type="entry name" value="WalR-like"/>
</dbReference>
<dbReference type="GO" id="GO:0032993">
    <property type="term" value="C:protein-DNA complex"/>
    <property type="evidence" value="ECO:0007669"/>
    <property type="project" value="TreeGrafter"/>
</dbReference>
<evidence type="ECO:0000259" key="10">
    <source>
        <dbReference type="PROSITE" id="PS50110"/>
    </source>
</evidence>
<dbReference type="PROSITE" id="PS51755">
    <property type="entry name" value="OMPR_PHOB"/>
    <property type="match status" value="1"/>
</dbReference>
<evidence type="ECO:0000313" key="12">
    <source>
        <dbReference type="EMBL" id="SFR63575.1"/>
    </source>
</evidence>
<dbReference type="GO" id="GO:0000976">
    <property type="term" value="F:transcription cis-regulatory region binding"/>
    <property type="evidence" value="ECO:0007669"/>
    <property type="project" value="TreeGrafter"/>
</dbReference>
<evidence type="ECO:0000256" key="8">
    <source>
        <dbReference type="PROSITE-ProRule" id="PRU00169"/>
    </source>
</evidence>
<dbReference type="InterPro" id="IPR001789">
    <property type="entry name" value="Sig_transdc_resp-reg_receiver"/>
</dbReference>
<evidence type="ECO:0000313" key="13">
    <source>
        <dbReference type="Proteomes" id="UP000199659"/>
    </source>
</evidence>
<comment type="function">
    <text evidence="7">May play the central regulatory role in sporulation. It may be an element of the effector pathway responsible for the activation of sporulation genes in response to nutritional stress. Spo0A may act in concert with spo0H (a sigma factor) to control the expression of some genes that are critical to the sporulation process.</text>
</comment>
<dbReference type="GO" id="GO:0006355">
    <property type="term" value="P:regulation of DNA-templated transcription"/>
    <property type="evidence" value="ECO:0007669"/>
    <property type="project" value="InterPro"/>
</dbReference>
<dbReference type="STRING" id="37658.SAMN05661086_00601"/>
<keyword evidence="6" id="KW-0804">Transcription</keyword>
<accession>A0A1I6I9Y0</accession>
<dbReference type="GO" id="GO:0005829">
    <property type="term" value="C:cytosol"/>
    <property type="evidence" value="ECO:0007669"/>
    <property type="project" value="TreeGrafter"/>
</dbReference>
<evidence type="ECO:0000256" key="7">
    <source>
        <dbReference type="ARBA" id="ARBA00024867"/>
    </source>
</evidence>
<keyword evidence="5 9" id="KW-0238">DNA-binding</keyword>
<evidence type="ECO:0000256" key="1">
    <source>
        <dbReference type="ARBA" id="ARBA00018672"/>
    </source>
</evidence>
<keyword evidence="3" id="KW-0902">Two-component regulatory system</keyword>
<dbReference type="CDD" id="cd00383">
    <property type="entry name" value="trans_reg_C"/>
    <property type="match status" value="1"/>
</dbReference>
<dbReference type="OrthoDB" id="9778712at2"/>
<dbReference type="PANTHER" id="PTHR48111">
    <property type="entry name" value="REGULATOR OF RPOS"/>
    <property type="match status" value="1"/>
</dbReference>
<feature type="modified residue" description="4-aspartylphosphate" evidence="8">
    <location>
        <position position="52"/>
    </location>
</feature>
<evidence type="ECO:0000259" key="11">
    <source>
        <dbReference type="PROSITE" id="PS51755"/>
    </source>
</evidence>
<keyword evidence="4" id="KW-0805">Transcription regulation</keyword>